<sequence>MTHRLLYIIIGVGTLLCACGYDETLDVLQVQVQLGFPSVYDGSRDGIRVELTDATASTFVDSTDAQGTAHFVVPPGIYAASSSSQKLTTDYRYLFNGTKSRIVVASDSANRIHLPLTMSRKRIVH</sequence>
<accession>A0ABV5ZGT8</accession>
<protein>
    <recommendedName>
        <fullName evidence="3">DUF4382 domain-containing protein</fullName>
    </recommendedName>
</protein>
<dbReference type="Proteomes" id="UP001589688">
    <property type="component" value="Unassembled WGS sequence"/>
</dbReference>
<dbReference type="EMBL" id="JBHLZF010000001">
    <property type="protein sequence ID" value="MFB9896593.1"/>
    <property type="molecule type" value="Genomic_DNA"/>
</dbReference>
<evidence type="ECO:0008006" key="3">
    <source>
        <dbReference type="Google" id="ProtNLM"/>
    </source>
</evidence>
<organism evidence="1 2">
    <name type="scientific">Hallella seregens ATCC 51272</name>
    <dbReference type="NCBI Taxonomy" id="1336250"/>
    <lineage>
        <taxon>Bacteria</taxon>
        <taxon>Pseudomonadati</taxon>
        <taxon>Bacteroidota</taxon>
        <taxon>Bacteroidia</taxon>
        <taxon>Bacteroidales</taxon>
        <taxon>Prevotellaceae</taxon>
        <taxon>Hallella</taxon>
    </lineage>
</organism>
<dbReference type="PROSITE" id="PS51257">
    <property type="entry name" value="PROKAR_LIPOPROTEIN"/>
    <property type="match status" value="1"/>
</dbReference>
<keyword evidence="2" id="KW-1185">Reference proteome</keyword>
<comment type="caution">
    <text evidence="1">The sequence shown here is derived from an EMBL/GenBank/DDBJ whole genome shotgun (WGS) entry which is preliminary data.</text>
</comment>
<evidence type="ECO:0000313" key="2">
    <source>
        <dbReference type="Proteomes" id="UP001589688"/>
    </source>
</evidence>
<proteinExistence type="predicted"/>
<dbReference type="RefSeq" id="WP_027952659.1">
    <property type="nucleotide sequence ID" value="NZ_JADU01000027.1"/>
</dbReference>
<evidence type="ECO:0000313" key="1">
    <source>
        <dbReference type="EMBL" id="MFB9896593.1"/>
    </source>
</evidence>
<gene>
    <name evidence="1" type="ORF">ACFFK8_01820</name>
</gene>
<name>A0ABV5ZGT8_9BACT</name>
<reference evidence="1 2" key="1">
    <citation type="submission" date="2024-09" db="EMBL/GenBank/DDBJ databases">
        <authorList>
            <person name="Sun Q."/>
            <person name="Mori K."/>
        </authorList>
    </citation>
    <scope>NUCLEOTIDE SEQUENCE [LARGE SCALE GENOMIC DNA]</scope>
    <source>
        <strain evidence="1 2">ATCC 51272</strain>
    </source>
</reference>